<dbReference type="Proteomes" id="UP000663880">
    <property type="component" value="Unassembled WGS sequence"/>
</dbReference>
<accession>A0A821S735</accession>
<evidence type="ECO:0008006" key="4">
    <source>
        <dbReference type="Google" id="ProtNLM"/>
    </source>
</evidence>
<gene>
    <name evidence="2" type="ORF">PMACD_LOCUS7154</name>
</gene>
<feature type="chain" id="PRO_5032765250" description="Moricin" evidence="1">
    <location>
        <begin position="24"/>
        <end position="65"/>
    </location>
</feature>
<comment type="caution">
    <text evidence="2">The sequence shown here is derived from an EMBL/GenBank/DDBJ whole genome shotgun (WGS) entry which is preliminary data.</text>
</comment>
<evidence type="ECO:0000313" key="2">
    <source>
        <dbReference type="EMBL" id="CAF4852054.1"/>
    </source>
</evidence>
<name>A0A821S735_9NEOP</name>
<evidence type="ECO:0000256" key="1">
    <source>
        <dbReference type="SAM" id="SignalP"/>
    </source>
</evidence>
<keyword evidence="3" id="KW-1185">Reference proteome</keyword>
<keyword evidence="1" id="KW-0732">Signal</keyword>
<dbReference type="InterPro" id="IPR009456">
    <property type="entry name" value="Moricin_fam"/>
</dbReference>
<organism evidence="2 3">
    <name type="scientific">Pieris macdunnoughi</name>
    <dbReference type="NCBI Taxonomy" id="345717"/>
    <lineage>
        <taxon>Eukaryota</taxon>
        <taxon>Metazoa</taxon>
        <taxon>Ecdysozoa</taxon>
        <taxon>Arthropoda</taxon>
        <taxon>Hexapoda</taxon>
        <taxon>Insecta</taxon>
        <taxon>Pterygota</taxon>
        <taxon>Neoptera</taxon>
        <taxon>Endopterygota</taxon>
        <taxon>Lepidoptera</taxon>
        <taxon>Glossata</taxon>
        <taxon>Ditrysia</taxon>
        <taxon>Papilionoidea</taxon>
        <taxon>Pieridae</taxon>
        <taxon>Pierinae</taxon>
        <taxon>Pieris</taxon>
    </lineage>
</organism>
<dbReference type="AlphaFoldDB" id="A0A821S735"/>
<dbReference type="InterPro" id="IPR037043">
    <property type="entry name" value="Moricin_sf"/>
</dbReference>
<dbReference type="GO" id="GO:0042742">
    <property type="term" value="P:defense response to bacterium"/>
    <property type="evidence" value="ECO:0007669"/>
    <property type="project" value="InterPro"/>
</dbReference>
<proteinExistence type="predicted"/>
<evidence type="ECO:0000313" key="3">
    <source>
        <dbReference type="Proteomes" id="UP000663880"/>
    </source>
</evidence>
<dbReference type="OrthoDB" id="7429245at2759"/>
<protein>
    <recommendedName>
        <fullName evidence="4">Moricin</fullName>
    </recommendedName>
</protein>
<feature type="signal peptide" evidence="1">
    <location>
        <begin position="1"/>
        <end position="23"/>
    </location>
</feature>
<sequence>MKLFSLLTFVLAVIALFAGFTDANPKVNVDAIRKGGRAIRKGLGVVGAAGTAHEVYEQVKNRRQG</sequence>
<dbReference type="EMBL" id="CAJOBZ010000016">
    <property type="protein sequence ID" value="CAF4852054.1"/>
    <property type="molecule type" value="Genomic_DNA"/>
</dbReference>
<reference evidence="2" key="1">
    <citation type="submission" date="2021-02" db="EMBL/GenBank/DDBJ databases">
        <authorList>
            <person name="Steward A R."/>
        </authorList>
    </citation>
    <scope>NUCLEOTIDE SEQUENCE</scope>
</reference>
<dbReference type="GO" id="GO:0005576">
    <property type="term" value="C:extracellular region"/>
    <property type="evidence" value="ECO:0007669"/>
    <property type="project" value="InterPro"/>
</dbReference>
<dbReference type="Pfam" id="PF06451">
    <property type="entry name" value="Moricin"/>
    <property type="match status" value="1"/>
</dbReference>
<dbReference type="Gene3D" id="1.20.5.750">
    <property type="entry name" value="Moricin domain"/>
    <property type="match status" value="1"/>
</dbReference>